<protein>
    <recommendedName>
        <fullName evidence="14">Synaptobrevin</fullName>
    </recommendedName>
</protein>
<evidence type="ECO:0000313" key="13">
    <source>
        <dbReference type="Proteomes" id="UP001302321"/>
    </source>
</evidence>
<feature type="compositionally biased region" description="Polar residues" evidence="10">
    <location>
        <begin position="234"/>
        <end position="257"/>
    </location>
</feature>
<feature type="transmembrane region" description="Helical" evidence="11">
    <location>
        <begin position="382"/>
        <end position="402"/>
    </location>
</feature>
<name>A0AAN6W493_9PEZI</name>
<dbReference type="Proteomes" id="UP001302321">
    <property type="component" value="Unassembled WGS sequence"/>
</dbReference>
<evidence type="ECO:0000256" key="6">
    <source>
        <dbReference type="ARBA" id="ARBA00022892"/>
    </source>
</evidence>
<evidence type="ECO:0000313" key="12">
    <source>
        <dbReference type="EMBL" id="KAK4174001.1"/>
    </source>
</evidence>
<evidence type="ECO:0000256" key="3">
    <source>
        <dbReference type="ARBA" id="ARBA00022448"/>
    </source>
</evidence>
<keyword evidence="8 11" id="KW-1133">Transmembrane helix</keyword>
<evidence type="ECO:0008006" key="14">
    <source>
        <dbReference type="Google" id="ProtNLM"/>
    </source>
</evidence>
<proteinExistence type="inferred from homology"/>
<evidence type="ECO:0000256" key="10">
    <source>
        <dbReference type="SAM" id="MobiDB-lite"/>
    </source>
</evidence>
<evidence type="ECO:0000256" key="8">
    <source>
        <dbReference type="ARBA" id="ARBA00022989"/>
    </source>
</evidence>
<reference evidence="12" key="1">
    <citation type="journal article" date="2023" name="Mol. Phylogenet. Evol.">
        <title>Genome-scale phylogeny and comparative genomics of the fungal order Sordariales.</title>
        <authorList>
            <person name="Hensen N."/>
            <person name="Bonometti L."/>
            <person name="Westerberg I."/>
            <person name="Brannstrom I.O."/>
            <person name="Guillou S."/>
            <person name="Cros-Aarteil S."/>
            <person name="Calhoun S."/>
            <person name="Haridas S."/>
            <person name="Kuo A."/>
            <person name="Mondo S."/>
            <person name="Pangilinan J."/>
            <person name="Riley R."/>
            <person name="LaButti K."/>
            <person name="Andreopoulos B."/>
            <person name="Lipzen A."/>
            <person name="Chen C."/>
            <person name="Yan M."/>
            <person name="Daum C."/>
            <person name="Ng V."/>
            <person name="Clum A."/>
            <person name="Steindorff A."/>
            <person name="Ohm R.A."/>
            <person name="Martin F."/>
            <person name="Silar P."/>
            <person name="Natvig D.O."/>
            <person name="Lalanne C."/>
            <person name="Gautier V."/>
            <person name="Ament-Velasquez S.L."/>
            <person name="Kruys A."/>
            <person name="Hutchinson M.I."/>
            <person name="Powell A.J."/>
            <person name="Barry K."/>
            <person name="Miller A.N."/>
            <person name="Grigoriev I.V."/>
            <person name="Debuchy R."/>
            <person name="Gladieux P."/>
            <person name="Hiltunen Thoren M."/>
            <person name="Johannesson H."/>
        </authorList>
    </citation>
    <scope>NUCLEOTIDE SEQUENCE</scope>
    <source>
        <strain evidence="12">CBS 892.96</strain>
    </source>
</reference>
<dbReference type="AlphaFoldDB" id="A0AAN6W493"/>
<keyword evidence="9 11" id="KW-0472">Membrane</keyword>
<evidence type="ECO:0000256" key="5">
    <source>
        <dbReference type="ARBA" id="ARBA00022824"/>
    </source>
</evidence>
<keyword evidence="5" id="KW-0256">Endoplasmic reticulum</keyword>
<dbReference type="EMBL" id="MU866307">
    <property type="protein sequence ID" value="KAK4174001.1"/>
    <property type="molecule type" value="Genomic_DNA"/>
</dbReference>
<feature type="compositionally biased region" description="Acidic residues" evidence="10">
    <location>
        <begin position="163"/>
        <end position="173"/>
    </location>
</feature>
<dbReference type="GO" id="GO:0006890">
    <property type="term" value="P:retrograde vesicle-mediated transport, Golgi to endoplasmic reticulum"/>
    <property type="evidence" value="ECO:0007669"/>
    <property type="project" value="TreeGrafter"/>
</dbReference>
<reference evidence="12" key="2">
    <citation type="submission" date="2023-05" db="EMBL/GenBank/DDBJ databases">
        <authorList>
            <consortium name="Lawrence Berkeley National Laboratory"/>
            <person name="Steindorff A."/>
            <person name="Hensen N."/>
            <person name="Bonometti L."/>
            <person name="Westerberg I."/>
            <person name="Brannstrom I.O."/>
            <person name="Guillou S."/>
            <person name="Cros-Aarteil S."/>
            <person name="Calhoun S."/>
            <person name="Haridas S."/>
            <person name="Kuo A."/>
            <person name="Mondo S."/>
            <person name="Pangilinan J."/>
            <person name="Riley R."/>
            <person name="Labutti K."/>
            <person name="Andreopoulos B."/>
            <person name="Lipzen A."/>
            <person name="Chen C."/>
            <person name="Yanf M."/>
            <person name="Daum C."/>
            <person name="Ng V."/>
            <person name="Clum A."/>
            <person name="Ohm R."/>
            <person name="Martin F."/>
            <person name="Silar P."/>
            <person name="Natvig D."/>
            <person name="Lalanne C."/>
            <person name="Gautier V."/>
            <person name="Ament-Velasquez S.L."/>
            <person name="Kruys A."/>
            <person name="Hutchinson M.I."/>
            <person name="Powell A.J."/>
            <person name="Barry K."/>
            <person name="Miller A.N."/>
            <person name="Grigoriev I.V."/>
            <person name="Debuchy R."/>
            <person name="Gladieux P."/>
            <person name="Thoren M.H."/>
            <person name="Johannesson H."/>
        </authorList>
    </citation>
    <scope>NUCLEOTIDE SEQUENCE</scope>
    <source>
        <strain evidence="12">CBS 892.96</strain>
    </source>
</reference>
<evidence type="ECO:0000256" key="7">
    <source>
        <dbReference type="ARBA" id="ARBA00022927"/>
    </source>
</evidence>
<keyword evidence="7" id="KW-0653">Protein transport</keyword>
<comment type="caution">
    <text evidence="12">The sequence shown here is derived from an EMBL/GenBank/DDBJ whole genome shotgun (WGS) entry which is preliminary data.</text>
</comment>
<evidence type="ECO:0000256" key="4">
    <source>
        <dbReference type="ARBA" id="ARBA00022692"/>
    </source>
</evidence>
<keyword evidence="4 11" id="KW-0812">Transmembrane</keyword>
<dbReference type="InterPro" id="IPR019150">
    <property type="entry name" value="Vesicle_transport_protein_Use1"/>
</dbReference>
<gene>
    <name evidence="12" type="ORF">QBC36DRAFT_334663</name>
</gene>
<evidence type="ECO:0000256" key="9">
    <source>
        <dbReference type="ARBA" id="ARBA00023136"/>
    </source>
</evidence>
<evidence type="ECO:0000256" key="11">
    <source>
        <dbReference type="SAM" id="Phobius"/>
    </source>
</evidence>
<feature type="region of interest" description="Disordered" evidence="10">
    <location>
        <begin position="154"/>
        <end position="173"/>
    </location>
</feature>
<keyword evidence="6" id="KW-0931">ER-Golgi transport</keyword>
<feature type="compositionally biased region" description="Acidic residues" evidence="10">
    <location>
        <begin position="198"/>
        <end position="207"/>
    </location>
</feature>
<dbReference type="GO" id="GO:0031201">
    <property type="term" value="C:SNARE complex"/>
    <property type="evidence" value="ECO:0007669"/>
    <property type="project" value="TreeGrafter"/>
</dbReference>
<dbReference type="GO" id="GO:0015031">
    <property type="term" value="P:protein transport"/>
    <property type="evidence" value="ECO:0007669"/>
    <property type="project" value="UniProtKB-KW"/>
</dbReference>
<comment type="similarity">
    <text evidence="2">Belongs to the USE1 family.</text>
</comment>
<feature type="region of interest" description="Disordered" evidence="10">
    <location>
        <begin position="183"/>
        <end position="294"/>
    </location>
</feature>
<keyword evidence="13" id="KW-1185">Reference proteome</keyword>
<dbReference type="Pfam" id="PF09753">
    <property type="entry name" value="Use1"/>
    <property type="match status" value="1"/>
</dbReference>
<feature type="compositionally biased region" description="Polar residues" evidence="10">
    <location>
        <begin position="184"/>
        <end position="195"/>
    </location>
</feature>
<dbReference type="GO" id="GO:0005789">
    <property type="term" value="C:endoplasmic reticulum membrane"/>
    <property type="evidence" value="ECO:0007669"/>
    <property type="project" value="UniProtKB-SubCell"/>
</dbReference>
<evidence type="ECO:0000256" key="1">
    <source>
        <dbReference type="ARBA" id="ARBA00004163"/>
    </source>
</evidence>
<evidence type="ECO:0000256" key="2">
    <source>
        <dbReference type="ARBA" id="ARBA00007891"/>
    </source>
</evidence>
<accession>A0AAN6W493</accession>
<organism evidence="12 13">
    <name type="scientific">Triangularia setosa</name>
    <dbReference type="NCBI Taxonomy" id="2587417"/>
    <lineage>
        <taxon>Eukaryota</taxon>
        <taxon>Fungi</taxon>
        <taxon>Dikarya</taxon>
        <taxon>Ascomycota</taxon>
        <taxon>Pezizomycotina</taxon>
        <taxon>Sordariomycetes</taxon>
        <taxon>Sordariomycetidae</taxon>
        <taxon>Sordariales</taxon>
        <taxon>Podosporaceae</taxon>
        <taxon>Triangularia</taxon>
    </lineage>
</organism>
<sequence length="407" mass="45048">MSGCIESLGAPPSVPYSASNEQLFNLDIDTFTSQPLNNLLRNTDTMVRFIPGVTASSLAVKSGSDPLTDLTLLLNRLQRTILHADTEREARLKESEFEREKALRNITYARSLLTEVEQDTLAIKIHARRQDLQSDLVRKRELLDQLSERLSDLAEVGSRQNNDEEQDNDTSEGEDILAEIIVTPSASESQDSFSRPTDDEDPNEDDGVSGTPHFQSEQLQLPTLPPPPVHTHSQEPLQPTLATSKLMTAPTATNSSLRPRRTQNELPPKEDRPSAVSSSSALFGDRNNKSAPTTALSAVTTTEAILDHQRAEQDALSESILQLASQLKASSQAFSMSLEEDKEVVEKAGEGMNKTGEGMDAVTRRMTTLQRMTEGEGWWGRMRLYAIVYGLMVVLVLVVFVMPKLRF</sequence>
<dbReference type="GO" id="GO:0005484">
    <property type="term" value="F:SNAP receptor activity"/>
    <property type="evidence" value="ECO:0007669"/>
    <property type="project" value="TreeGrafter"/>
</dbReference>
<dbReference type="PANTHER" id="PTHR13050:SF7">
    <property type="entry name" value="VESICLE TRANSPORT PROTEIN USE1"/>
    <property type="match status" value="1"/>
</dbReference>
<keyword evidence="3" id="KW-0813">Transport</keyword>
<dbReference type="PANTHER" id="PTHR13050">
    <property type="entry name" value="USE1-LIKE PROTEIN"/>
    <property type="match status" value="1"/>
</dbReference>
<comment type="subcellular location">
    <subcellularLocation>
        <location evidence="1">Endoplasmic reticulum membrane</location>
        <topology evidence="1">Single-pass type IV membrane protein</topology>
    </subcellularLocation>
</comment>